<keyword evidence="10 11" id="KW-0830">Ubiquinone</keyword>
<evidence type="ECO:0000256" key="7">
    <source>
        <dbReference type="ARBA" id="ARBA00023002"/>
    </source>
</evidence>
<dbReference type="EMBL" id="JBHUNP010000001">
    <property type="protein sequence ID" value="MFD2648702.1"/>
    <property type="molecule type" value="Genomic_DNA"/>
</dbReference>
<evidence type="ECO:0000259" key="13">
    <source>
        <dbReference type="Pfam" id="PF05187"/>
    </source>
</evidence>
<evidence type="ECO:0000256" key="12">
    <source>
        <dbReference type="SAM" id="MobiDB-lite"/>
    </source>
</evidence>
<dbReference type="InterPro" id="IPR049398">
    <property type="entry name" value="ETF-QO/FixC_UQ-bd"/>
</dbReference>
<keyword evidence="3 11" id="KW-0285">Flavoprotein</keyword>
<dbReference type="EC" id="1.5.5.1" evidence="11"/>
<gene>
    <name evidence="15" type="ORF">ACFSX5_12955</name>
</gene>
<dbReference type="Gene3D" id="3.50.50.60">
    <property type="entry name" value="FAD/NAD(P)-binding domain"/>
    <property type="match status" value="1"/>
</dbReference>
<name>A0ABW5QMA0_9HYPH</name>
<organism evidence="15 16">
    <name type="scientific">Devosia albogilva</name>
    <dbReference type="NCBI Taxonomy" id="429726"/>
    <lineage>
        <taxon>Bacteria</taxon>
        <taxon>Pseudomonadati</taxon>
        <taxon>Pseudomonadota</taxon>
        <taxon>Alphaproteobacteria</taxon>
        <taxon>Hyphomicrobiales</taxon>
        <taxon>Devosiaceae</taxon>
        <taxon>Devosia</taxon>
    </lineage>
</organism>
<sequence length="550" mass="59001">MAEAGSRETIETDVVIVGAGPAGLSAAIRLKQHHPHLSVTVVEKSAELGGHILSGAVMDPVGLDALISDWRLKGAPVGPDVTRDTYHYLTAKRDFSLPHALVPPQMRTPGAVIVSLGRLVQWLGEQATALGVDIFPMTAAVDVLGTERGPVRGIITGDLGRDRAGEPKPGFAEGIALKAKYTLIAEGARGSLAKRVIRSHSLERQPQKYGLGIKEVWEIPADRHRPGQVDHYLGYPLEDSTAGGGFVYHAEDRKLYVGLVTYLDYEDPTLSPFDEFQRFKQHPAMAPLLEGGTRVSYGARVVTAGGWQSIPTLAFPGGGLIGCSAGFMNAPRLKAIHNAILSGIGAADAVGEAIANGREHDLIADFGHRVMQTGIADELIGVRNVKPLWSRYGTLLGALASGIDLWRSAIFSRSPHRGTTLDHSGPDHAKLRPKGKKPGRQYARPDGKLTFDRNSSVFLANIAHDEDQPVHLVLADPTVPIRENLPRYGEPAPLYCPAGVYEVAEEGGEPVFRIHAANCVHCKTCDIKDPAQNITWVPPEGGSGPNYSGM</sequence>
<reference evidence="16" key="1">
    <citation type="journal article" date="2019" name="Int. J. Syst. Evol. Microbiol.">
        <title>The Global Catalogue of Microorganisms (GCM) 10K type strain sequencing project: providing services to taxonomists for standard genome sequencing and annotation.</title>
        <authorList>
            <consortium name="The Broad Institute Genomics Platform"/>
            <consortium name="The Broad Institute Genome Sequencing Center for Infectious Disease"/>
            <person name="Wu L."/>
            <person name="Ma J."/>
        </authorList>
    </citation>
    <scope>NUCLEOTIDE SEQUENCE [LARGE SCALE GENOMIC DNA]</scope>
    <source>
        <strain evidence="16">CCM 7427</strain>
    </source>
</reference>
<evidence type="ECO:0000256" key="2">
    <source>
        <dbReference type="ARBA" id="ARBA00022448"/>
    </source>
</evidence>
<dbReference type="SUPFAM" id="SSF51905">
    <property type="entry name" value="FAD/NAD(P)-binding domain"/>
    <property type="match status" value="1"/>
</dbReference>
<dbReference type="PRINTS" id="PR00420">
    <property type="entry name" value="RNGMNOXGNASE"/>
</dbReference>
<comment type="caution">
    <text evidence="15">The sequence shown here is derived from an EMBL/GenBank/DDBJ whole genome shotgun (WGS) entry which is preliminary data.</text>
</comment>
<keyword evidence="8 11" id="KW-0408">Iron</keyword>
<keyword evidence="5 11" id="KW-0274">FAD</keyword>
<protein>
    <recommendedName>
        <fullName evidence="11">Electron transfer flavoprotein-ubiquinone oxidoreductase</fullName>
        <shortName evidence="11">ETF-QO</shortName>
        <ecNumber evidence="11">1.5.5.1</ecNumber>
    </recommendedName>
</protein>
<keyword evidence="6 11" id="KW-0249">Electron transport</keyword>
<dbReference type="Pfam" id="PF13450">
    <property type="entry name" value="NAD_binding_8"/>
    <property type="match status" value="1"/>
</dbReference>
<proteinExistence type="predicted"/>
<evidence type="ECO:0000256" key="10">
    <source>
        <dbReference type="ARBA" id="ARBA00023075"/>
    </source>
</evidence>
<evidence type="ECO:0000256" key="9">
    <source>
        <dbReference type="ARBA" id="ARBA00023014"/>
    </source>
</evidence>
<dbReference type="Gene3D" id="3.30.70.20">
    <property type="match status" value="1"/>
</dbReference>
<evidence type="ECO:0000256" key="1">
    <source>
        <dbReference type="ARBA" id="ARBA00001974"/>
    </source>
</evidence>
<dbReference type="SUPFAM" id="SSF54862">
    <property type="entry name" value="4Fe-4S ferredoxins"/>
    <property type="match status" value="1"/>
</dbReference>
<comment type="catalytic activity">
    <reaction evidence="11">
        <text>a ubiquinone + reduced [electron-transfer flavoprotein] = a ubiquinol + oxidized [electron-transfer flavoprotein] + H(+)</text>
        <dbReference type="Rhea" id="RHEA:24052"/>
        <dbReference type="Rhea" id="RHEA-COMP:9565"/>
        <dbReference type="Rhea" id="RHEA-COMP:9566"/>
        <dbReference type="Rhea" id="RHEA-COMP:10685"/>
        <dbReference type="Rhea" id="RHEA-COMP:10686"/>
        <dbReference type="ChEBI" id="CHEBI:15378"/>
        <dbReference type="ChEBI" id="CHEBI:16389"/>
        <dbReference type="ChEBI" id="CHEBI:17976"/>
        <dbReference type="ChEBI" id="CHEBI:57692"/>
        <dbReference type="ChEBI" id="CHEBI:58307"/>
        <dbReference type="EC" id="1.5.5.1"/>
    </reaction>
</comment>
<evidence type="ECO:0000256" key="8">
    <source>
        <dbReference type="ARBA" id="ARBA00023004"/>
    </source>
</evidence>
<comment type="function">
    <text evidence="11">Accepts electrons from ETF and reduces ubiquinone.</text>
</comment>
<feature type="domain" description="ETF-QO/FixX C-terminal" evidence="13">
    <location>
        <begin position="447"/>
        <end position="548"/>
    </location>
</feature>
<evidence type="ECO:0000256" key="3">
    <source>
        <dbReference type="ARBA" id="ARBA00022630"/>
    </source>
</evidence>
<dbReference type="InterPro" id="IPR036188">
    <property type="entry name" value="FAD/NAD-bd_sf"/>
</dbReference>
<dbReference type="InterPro" id="IPR040156">
    <property type="entry name" value="ETF-QO"/>
</dbReference>
<evidence type="ECO:0000256" key="11">
    <source>
        <dbReference type="RuleBase" id="RU366068"/>
    </source>
</evidence>
<feature type="domain" description="ETF-QO/FixC ubiquinone-binding" evidence="14">
    <location>
        <begin position="209"/>
        <end position="302"/>
    </location>
</feature>
<feature type="region of interest" description="Disordered" evidence="12">
    <location>
        <begin position="416"/>
        <end position="443"/>
    </location>
</feature>
<dbReference type="RefSeq" id="WP_386833964.1">
    <property type="nucleotide sequence ID" value="NZ_JBHUNP010000001.1"/>
</dbReference>
<dbReference type="PANTHER" id="PTHR10617">
    <property type="entry name" value="ELECTRON TRANSFER FLAVOPROTEIN-UBIQUINONE OXIDOREDUCTASE"/>
    <property type="match status" value="1"/>
</dbReference>
<keyword evidence="2 11" id="KW-0813">Transport</keyword>
<keyword evidence="16" id="KW-1185">Reference proteome</keyword>
<keyword evidence="4 11" id="KW-0479">Metal-binding</keyword>
<dbReference type="Pfam" id="PF05187">
    <property type="entry name" value="Fer4_ETF_QO"/>
    <property type="match status" value="1"/>
</dbReference>
<comment type="cofactor">
    <cofactor evidence="11">
        <name>[4Fe-4S] cluster</name>
        <dbReference type="ChEBI" id="CHEBI:49883"/>
    </cofactor>
    <text evidence="11">Binds 1 [4Fe-4S] cluster.</text>
</comment>
<keyword evidence="7 11" id="KW-0560">Oxidoreductase</keyword>
<dbReference type="Gene3D" id="3.30.9.90">
    <property type="match status" value="1"/>
</dbReference>
<evidence type="ECO:0000313" key="16">
    <source>
        <dbReference type="Proteomes" id="UP001597521"/>
    </source>
</evidence>
<comment type="cofactor">
    <cofactor evidence="1 11">
        <name>FAD</name>
        <dbReference type="ChEBI" id="CHEBI:57692"/>
    </cofactor>
</comment>
<dbReference type="Pfam" id="PF21162">
    <property type="entry name" value="ETFQO_UQ-bd"/>
    <property type="match status" value="1"/>
</dbReference>
<evidence type="ECO:0000256" key="6">
    <source>
        <dbReference type="ARBA" id="ARBA00022982"/>
    </source>
</evidence>
<evidence type="ECO:0000313" key="15">
    <source>
        <dbReference type="EMBL" id="MFD2648702.1"/>
    </source>
</evidence>
<evidence type="ECO:0000256" key="5">
    <source>
        <dbReference type="ARBA" id="ARBA00022827"/>
    </source>
</evidence>
<accession>A0ABW5QMA0</accession>
<dbReference type="PANTHER" id="PTHR10617:SF107">
    <property type="entry name" value="ELECTRON TRANSFER FLAVOPROTEIN-UBIQUINONE OXIDOREDUCTASE, MITOCHONDRIAL"/>
    <property type="match status" value="1"/>
</dbReference>
<evidence type="ECO:0000259" key="14">
    <source>
        <dbReference type="Pfam" id="PF21162"/>
    </source>
</evidence>
<dbReference type="InterPro" id="IPR007859">
    <property type="entry name" value="ETF-QO/FixX_C"/>
</dbReference>
<evidence type="ECO:0000256" key="4">
    <source>
        <dbReference type="ARBA" id="ARBA00022723"/>
    </source>
</evidence>
<dbReference type="Proteomes" id="UP001597521">
    <property type="component" value="Unassembled WGS sequence"/>
</dbReference>
<keyword evidence="9 11" id="KW-0411">Iron-sulfur</keyword>